<dbReference type="STRING" id="1794912.AXX12_16835"/>
<dbReference type="GO" id="GO:0016491">
    <property type="term" value="F:oxidoreductase activity"/>
    <property type="evidence" value="ECO:0007669"/>
    <property type="project" value="InterPro"/>
</dbReference>
<feature type="domain" description="CO dehydrogenase flavoprotein C-terminal" evidence="1">
    <location>
        <begin position="165"/>
        <end position="261"/>
    </location>
</feature>
<keyword evidence="3" id="KW-1185">Reference proteome</keyword>
<accession>A0A154BVH2</accession>
<dbReference type="InterPro" id="IPR016169">
    <property type="entry name" value="FAD-bd_PCMH_sub2"/>
</dbReference>
<dbReference type="InterPro" id="IPR002346">
    <property type="entry name" value="Mopterin_DH_FAD-bd"/>
</dbReference>
<dbReference type="SMART" id="SM01092">
    <property type="entry name" value="CO_deh_flav_C"/>
    <property type="match status" value="1"/>
</dbReference>
<evidence type="ECO:0000259" key="1">
    <source>
        <dbReference type="SMART" id="SM01092"/>
    </source>
</evidence>
<dbReference type="RefSeq" id="WP_066237426.1">
    <property type="nucleotide sequence ID" value="NZ_LSGP01000005.1"/>
</dbReference>
<name>A0A154BVH2_ANASB</name>
<dbReference type="OrthoDB" id="9803647at2"/>
<dbReference type="SUPFAM" id="SSF55447">
    <property type="entry name" value="CO dehydrogenase flavoprotein C-terminal domain-like"/>
    <property type="match status" value="1"/>
</dbReference>
<dbReference type="InterPro" id="IPR036683">
    <property type="entry name" value="CO_DH_flav_C_dom_sf"/>
</dbReference>
<dbReference type="PANTHER" id="PTHR42659:SF9">
    <property type="entry name" value="XANTHINE DEHYDROGENASE FAD-BINDING SUBUNIT XDHB-RELATED"/>
    <property type="match status" value="1"/>
</dbReference>
<dbReference type="Proteomes" id="UP000076268">
    <property type="component" value="Unassembled WGS sequence"/>
</dbReference>
<dbReference type="InterPro" id="IPR005107">
    <property type="entry name" value="CO_DH_flav_C"/>
</dbReference>
<evidence type="ECO:0000313" key="2">
    <source>
        <dbReference type="EMBL" id="KYZ77929.1"/>
    </source>
</evidence>
<dbReference type="SUPFAM" id="SSF56176">
    <property type="entry name" value="FAD-binding/transporter-associated domain-like"/>
    <property type="match status" value="1"/>
</dbReference>
<dbReference type="Gene3D" id="3.30.390.50">
    <property type="entry name" value="CO dehydrogenase flavoprotein, C-terminal domain"/>
    <property type="match status" value="1"/>
</dbReference>
<dbReference type="Gene3D" id="3.30.465.10">
    <property type="match status" value="1"/>
</dbReference>
<protein>
    <submittedName>
        <fullName evidence="2">FAD-binding protein</fullName>
    </submittedName>
</protein>
<dbReference type="InterPro" id="IPR036318">
    <property type="entry name" value="FAD-bd_PCMH-like_sf"/>
</dbReference>
<dbReference type="EMBL" id="LSGP01000005">
    <property type="protein sequence ID" value="KYZ77929.1"/>
    <property type="molecule type" value="Genomic_DNA"/>
</dbReference>
<comment type="caution">
    <text evidence="2">The sequence shown here is derived from an EMBL/GenBank/DDBJ whole genome shotgun (WGS) entry which is preliminary data.</text>
</comment>
<dbReference type="AlphaFoldDB" id="A0A154BVH2"/>
<gene>
    <name evidence="2" type="ORF">AXX12_16835</name>
</gene>
<dbReference type="InterPro" id="IPR051312">
    <property type="entry name" value="Diverse_Substr_Oxidored"/>
</dbReference>
<organism evidence="2 3">
    <name type="scientific">Anaerosporomusa subterranea</name>
    <dbReference type="NCBI Taxonomy" id="1794912"/>
    <lineage>
        <taxon>Bacteria</taxon>
        <taxon>Bacillati</taxon>
        <taxon>Bacillota</taxon>
        <taxon>Negativicutes</taxon>
        <taxon>Acetonemataceae</taxon>
        <taxon>Anaerosporomusa</taxon>
    </lineage>
</organism>
<dbReference type="GO" id="GO:0050660">
    <property type="term" value="F:flavin adenine dinucleotide binding"/>
    <property type="evidence" value="ECO:0007669"/>
    <property type="project" value="InterPro"/>
</dbReference>
<proteinExistence type="predicted"/>
<evidence type="ECO:0000313" key="3">
    <source>
        <dbReference type="Proteomes" id="UP000076268"/>
    </source>
</evidence>
<dbReference type="Pfam" id="PF03450">
    <property type="entry name" value="CO_deh_flav_C"/>
    <property type="match status" value="1"/>
</dbReference>
<sequence length="263" mass="28768">MFTLRSVAQPQTIEEAYKLLIQKRTNAILGGCAFLKLGSQRIDTGIDLTHLGLNLIQEKDGFIEIGASASLRDLETNPVLTQRFSSLLTNATANIIGVQFRNLATVGASVFSKYGFSDILTALLVLDTQVLLYKGGRMKLSEFLMRPFERDLLTNVFIKADDCQAAYQCLRNSASDYPVLNVAVACSQDQWRIAVGARPGRAALALQAASLLNAEALSDATIEQAAKLASLELSFGTNMRGTAEYRRAMCQTLVKRAIREAIR</sequence>
<reference evidence="2 3" key="1">
    <citation type="submission" date="2016-02" db="EMBL/GenBank/DDBJ databases">
        <title>Anaerosporomusa subterraneum gen. nov., sp. nov., a spore-forming obligate anaerobe isolated from saprolite.</title>
        <authorList>
            <person name="Choi J.K."/>
            <person name="Shah M."/>
            <person name="Yee N."/>
        </authorList>
    </citation>
    <scope>NUCLEOTIDE SEQUENCE [LARGE SCALE GENOMIC DNA]</scope>
    <source>
        <strain evidence="2 3">RU4</strain>
    </source>
</reference>
<dbReference type="PANTHER" id="PTHR42659">
    <property type="entry name" value="XANTHINE DEHYDROGENASE SUBUNIT C-RELATED"/>
    <property type="match status" value="1"/>
</dbReference>
<dbReference type="Pfam" id="PF00941">
    <property type="entry name" value="FAD_binding_5"/>
    <property type="match status" value="1"/>
</dbReference>